<dbReference type="Proteomes" id="UP001055580">
    <property type="component" value="Chromosome"/>
</dbReference>
<accession>A0ABY4TU13</accession>
<dbReference type="InterPro" id="IPR015947">
    <property type="entry name" value="PUA-like_sf"/>
</dbReference>
<reference evidence="2" key="1">
    <citation type="submission" date="2022-05" db="EMBL/GenBank/DDBJ databases">
        <title>Sphingomonas sp. strain RMG20 Genome sequencing and assembly.</title>
        <authorList>
            <person name="Kim I."/>
        </authorList>
    </citation>
    <scope>NUCLEOTIDE SEQUENCE</scope>
    <source>
        <strain evidence="2">RMG20</strain>
    </source>
</reference>
<organism evidence="2 3">
    <name type="scientific">Sphingomonas donggukensis</name>
    <dbReference type="NCBI Taxonomy" id="2949093"/>
    <lineage>
        <taxon>Bacteria</taxon>
        <taxon>Pseudomonadati</taxon>
        <taxon>Pseudomonadota</taxon>
        <taxon>Alphaproteobacteria</taxon>
        <taxon>Sphingomonadales</taxon>
        <taxon>Sphingomonadaceae</taxon>
        <taxon>Sphingomonas</taxon>
    </lineage>
</organism>
<dbReference type="PANTHER" id="PTHR14087:SF7">
    <property type="entry name" value="THYMOCYTE NUCLEAR PROTEIN 1"/>
    <property type="match status" value="1"/>
</dbReference>
<dbReference type="InterPro" id="IPR002740">
    <property type="entry name" value="EVE_domain"/>
</dbReference>
<dbReference type="CDD" id="cd21133">
    <property type="entry name" value="EVE"/>
    <property type="match status" value="1"/>
</dbReference>
<evidence type="ECO:0000313" key="2">
    <source>
        <dbReference type="EMBL" id="URW74922.1"/>
    </source>
</evidence>
<dbReference type="RefSeq" id="WP_250750153.1">
    <property type="nucleotide sequence ID" value="NZ_CP098401.1"/>
</dbReference>
<dbReference type="Gene3D" id="3.10.590.10">
    <property type="entry name" value="ph1033 like domains"/>
    <property type="match status" value="1"/>
</dbReference>
<dbReference type="InterPro" id="IPR047197">
    <property type="entry name" value="THYN1-like_EVE"/>
</dbReference>
<dbReference type="Pfam" id="PF01878">
    <property type="entry name" value="EVE"/>
    <property type="match status" value="1"/>
</dbReference>
<dbReference type="PANTHER" id="PTHR14087">
    <property type="entry name" value="THYMOCYTE NUCLEAR PROTEIN 1"/>
    <property type="match status" value="1"/>
</dbReference>
<dbReference type="SUPFAM" id="SSF88697">
    <property type="entry name" value="PUA domain-like"/>
    <property type="match status" value="1"/>
</dbReference>
<protein>
    <submittedName>
        <fullName evidence="2">EVE domain-containing protein</fullName>
    </submittedName>
</protein>
<dbReference type="EMBL" id="CP098401">
    <property type="protein sequence ID" value="URW74922.1"/>
    <property type="molecule type" value="Genomic_DNA"/>
</dbReference>
<keyword evidence="3" id="KW-1185">Reference proteome</keyword>
<evidence type="ECO:0000313" key="3">
    <source>
        <dbReference type="Proteomes" id="UP001055580"/>
    </source>
</evidence>
<name>A0ABY4TU13_9SPHN</name>
<feature type="domain" description="EVE" evidence="1">
    <location>
        <begin position="2"/>
        <end position="130"/>
    </location>
</feature>
<sequence length="139" mass="15337">MAYWLLRSEPDAYSWDDLVRDGETEWNGVRNATARIHLKAMVPGDRAIFYHSNTERACVGVMEITRAWQPDGDDGKWASVAVKPVAPLPRPVPLADIKAEPKLAEMMMLKQSRLSCSAVTPEEWAVVMHMAGATDAAAA</sequence>
<dbReference type="InterPro" id="IPR052181">
    <property type="entry name" value="5hmC_binding"/>
</dbReference>
<evidence type="ECO:0000259" key="1">
    <source>
        <dbReference type="Pfam" id="PF01878"/>
    </source>
</evidence>
<gene>
    <name evidence="2" type="ORF">M9980_10140</name>
</gene>
<proteinExistence type="predicted"/>